<organism evidence="1 2">
    <name type="scientific">Candidatus Syntrophocurvum alkaliphilum</name>
    <dbReference type="NCBI Taxonomy" id="2293317"/>
    <lineage>
        <taxon>Bacteria</taxon>
        <taxon>Bacillati</taxon>
        <taxon>Bacillota</taxon>
        <taxon>Clostridia</taxon>
        <taxon>Eubacteriales</taxon>
        <taxon>Syntrophomonadaceae</taxon>
        <taxon>Candidatus Syntrophocurvum</taxon>
    </lineage>
</organism>
<gene>
    <name evidence="1" type="ORF">SYNTR_0646</name>
</gene>
<dbReference type="EMBL" id="CP046457">
    <property type="protein sequence ID" value="QGT99239.1"/>
    <property type="molecule type" value="Genomic_DNA"/>
</dbReference>
<sequence>MQKVILVVVLSFFLILSGCNLDAQKLIQADEEEQQLIKVMIHFTDGITKEGYVRGLEVEDDGKVYIGGSSVNYIYDIDGNITGAFNYHRVLYIEIIE</sequence>
<proteinExistence type="predicted"/>
<name>A0A6I6DI59_9FIRM</name>
<reference evidence="2" key="1">
    <citation type="journal article" date="2019" name="Microbiology">
        <title>Complete Genome Sequence of an Uncultured Bacterium of the Candidate Phylum Bipolaricaulota.</title>
        <authorList>
            <person name="Kadnikov V.V."/>
            <person name="Mardanov A.V."/>
            <person name="Beletsky A.V."/>
            <person name="Frank Y.A."/>
            <person name="Karnachuk O.V."/>
            <person name="Ravin N.V."/>
        </authorList>
    </citation>
    <scope>NUCLEOTIDE SEQUENCE [LARGE SCALE GENOMIC DNA]</scope>
</reference>
<protein>
    <submittedName>
        <fullName evidence="1">Uncharacterized protein</fullName>
    </submittedName>
</protein>
<dbReference type="OrthoDB" id="2087209at2"/>
<dbReference type="RefSeq" id="WP_156203157.1">
    <property type="nucleotide sequence ID" value="NZ_CP046457.1"/>
</dbReference>
<accession>A0A6I6DI59</accession>
<keyword evidence="2" id="KW-1185">Reference proteome</keyword>
<dbReference type="PROSITE" id="PS51257">
    <property type="entry name" value="PROKAR_LIPOPROTEIN"/>
    <property type="match status" value="1"/>
</dbReference>
<dbReference type="KEGG" id="salq:SYNTR_0646"/>
<evidence type="ECO:0000313" key="1">
    <source>
        <dbReference type="EMBL" id="QGT99239.1"/>
    </source>
</evidence>
<dbReference type="Proteomes" id="UP000426444">
    <property type="component" value="Chromosome"/>
</dbReference>
<dbReference type="AlphaFoldDB" id="A0A6I6DI59"/>
<evidence type="ECO:0000313" key="2">
    <source>
        <dbReference type="Proteomes" id="UP000426444"/>
    </source>
</evidence>